<organism evidence="4 5">
    <name type="scientific">Chryseolinea lacunae</name>
    <dbReference type="NCBI Taxonomy" id="2801331"/>
    <lineage>
        <taxon>Bacteria</taxon>
        <taxon>Pseudomonadati</taxon>
        <taxon>Bacteroidota</taxon>
        <taxon>Cytophagia</taxon>
        <taxon>Cytophagales</taxon>
        <taxon>Fulvivirgaceae</taxon>
        <taxon>Chryseolinea</taxon>
    </lineage>
</organism>
<dbReference type="InterPro" id="IPR000182">
    <property type="entry name" value="GNAT_dom"/>
</dbReference>
<evidence type="ECO:0000313" key="5">
    <source>
        <dbReference type="Proteomes" id="UP000613030"/>
    </source>
</evidence>
<keyword evidence="5" id="KW-1185">Reference proteome</keyword>
<gene>
    <name evidence="4" type="ORF">JI741_10955</name>
</gene>
<evidence type="ECO:0000256" key="2">
    <source>
        <dbReference type="ARBA" id="ARBA00023315"/>
    </source>
</evidence>
<sequence>MIDIAIRPIRRDDDVAMAKVIRTVMPEFGAGGAGFAIHDPEVDNMTEAYSKPRCAYFVCVANKAVVGGGGIAPLAGGNADTCELKKMYFLPAGRGQGWGQNVLLACIDAARTVGFRYCYLETFNTMKGAMKLYERNGFLKIPGPLGNTGHFACDTFYQLDLQKPAIAK</sequence>
<dbReference type="CDD" id="cd04301">
    <property type="entry name" value="NAT_SF"/>
    <property type="match status" value="1"/>
</dbReference>
<comment type="caution">
    <text evidence="4">The sequence shown here is derived from an EMBL/GenBank/DDBJ whole genome shotgun (WGS) entry which is preliminary data.</text>
</comment>
<protein>
    <submittedName>
        <fullName evidence="4">GNAT family N-acetyltransferase</fullName>
    </submittedName>
</protein>
<evidence type="ECO:0000259" key="3">
    <source>
        <dbReference type="PROSITE" id="PS51186"/>
    </source>
</evidence>
<keyword evidence="2" id="KW-0012">Acyltransferase</keyword>
<dbReference type="Pfam" id="PF00583">
    <property type="entry name" value="Acetyltransf_1"/>
    <property type="match status" value="1"/>
</dbReference>
<evidence type="ECO:0000256" key="1">
    <source>
        <dbReference type="ARBA" id="ARBA00022679"/>
    </source>
</evidence>
<dbReference type="SUPFAM" id="SSF55729">
    <property type="entry name" value="Acyl-CoA N-acyltransferases (Nat)"/>
    <property type="match status" value="1"/>
</dbReference>
<name>A0ABS1KQY1_9BACT</name>
<proteinExistence type="predicted"/>
<dbReference type="InterPro" id="IPR016181">
    <property type="entry name" value="Acyl_CoA_acyltransferase"/>
</dbReference>
<accession>A0ABS1KQY1</accession>
<keyword evidence="1" id="KW-0808">Transferase</keyword>
<feature type="domain" description="N-acetyltransferase" evidence="3">
    <location>
        <begin position="4"/>
        <end position="162"/>
    </location>
</feature>
<dbReference type="EMBL" id="JAERRB010000003">
    <property type="protein sequence ID" value="MBL0741740.1"/>
    <property type="molecule type" value="Genomic_DNA"/>
</dbReference>
<dbReference type="PANTHER" id="PTHR43877">
    <property type="entry name" value="AMINOALKYLPHOSPHONATE N-ACETYLTRANSFERASE-RELATED-RELATED"/>
    <property type="match status" value="1"/>
</dbReference>
<dbReference type="RefSeq" id="WP_202009174.1">
    <property type="nucleotide sequence ID" value="NZ_JAERRB010000003.1"/>
</dbReference>
<dbReference type="PANTHER" id="PTHR43877:SF2">
    <property type="entry name" value="AMINOALKYLPHOSPHONATE N-ACETYLTRANSFERASE-RELATED"/>
    <property type="match status" value="1"/>
</dbReference>
<dbReference type="InterPro" id="IPR050832">
    <property type="entry name" value="Bact_Acetyltransf"/>
</dbReference>
<dbReference type="Proteomes" id="UP000613030">
    <property type="component" value="Unassembled WGS sequence"/>
</dbReference>
<reference evidence="4 5" key="1">
    <citation type="submission" date="2021-01" db="EMBL/GenBank/DDBJ databases">
        <title>Chryseolinea sp. Jin1 Genome sequencing and assembly.</title>
        <authorList>
            <person name="Kim I."/>
        </authorList>
    </citation>
    <scope>NUCLEOTIDE SEQUENCE [LARGE SCALE GENOMIC DNA]</scope>
    <source>
        <strain evidence="4 5">Jin1</strain>
    </source>
</reference>
<dbReference type="Gene3D" id="3.40.630.30">
    <property type="match status" value="1"/>
</dbReference>
<dbReference type="PROSITE" id="PS51186">
    <property type="entry name" value="GNAT"/>
    <property type="match status" value="1"/>
</dbReference>
<evidence type="ECO:0000313" key="4">
    <source>
        <dbReference type="EMBL" id="MBL0741740.1"/>
    </source>
</evidence>